<evidence type="ECO:0000313" key="2">
    <source>
        <dbReference type="EMBL" id="GJD54881.1"/>
    </source>
</evidence>
<name>A0A564FSG5_9HYPH</name>
<dbReference type="InterPro" id="IPR035919">
    <property type="entry name" value="EAL_sf"/>
</dbReference>
<organism evidence="3 4">
    <name type="scientific">Methylobacterium dankookense</name>
    <dbReference type="NCBI Taxonomy" id="560405"/>
    <lineage>
        <taxon>Bacteria</taxon>
        <taxon>Pseudomonadati</taxon>
        <taxon>Pseudomonadota</taxon>
        <taxon>Alphaproteobacteria</taxon>
        <taxon>Hyphomicrobiales</taxon>
        <taxon>Methylobacteriaceae</taxon>
        <taxon>Methylobacterium</taxon>
    </lineage>
</organism>
<dbReference type="Gene3D" id="3.20.20.450">
    <property type="entry name" value="EAL domain"/>
    <property type="match status" value="1"/>
</dbReference>
<dbReference type="SMART" id="SM00052">
    <property type="entry name" value="EAL"/>
    <property type="match status" value="1"/>
</dbReference>
<feature type="domain" description="EAL" evidence="1">
    <location>
        <begin position="132"/>
        <end position="374"/>
    </location>
</feature>
<dbReference type="GO" id="GO:0071111">
    <property type="term" value="F:cyclic-guanylate-specific phosphodiesterase activity"/>
    <property type="evidence" value="ECO:0007669"/>
    <property type="project" value="InterPro"/>
</dbReference>
<sequence>MDVGFVSEFLNGNRVFRFSDSETYSNPVVVGASDPLDKSFCYYIARGLMPEIMHDARENPVAAQLPVTDALPVGAHLSVPLRYDDGTPFGTLCCFSFTPDRTLTTRDLGVLRLCADVVSAAMQKDRSAALDLEARRSRIEQVIAAGDLDMVFQPLYRVADAQLIGFEALSRFRPEPRRPPDTWFAEAEAVGLGEELKFLAVERALTAFSRLDPTLRLTLNLSPGAILGPRFASAITEALLHRVVIELTEHAEVPSYEALRSALAPARAKGLRLAIDDVGAGHATFRHVLDLAPEMIKLDRSLVHGIHTDNARRALAEALTMYGRRIGCEVVAEGIETADDYAILQDIGVTRAQGYLLGRPLPLAEAAALPLRHGTLAARA</sequence>
<dbReference type="CDD" id="cd01948">
    <property type="entry name" value="EAL"/>
    <property type="match status" value="1"/>
</dbReference>
<keyword evidence="5" id="KW-1185">Reference proteome</keyword>
<protein>
    <submittedName>
        <fullName evidence="3">Putative signaling protein</fullName>
    </submittedName>
</protein>
<dbReference type="Pfam" id="PF00563">
    <property type="entry name" value="EAL"/>
    <property type="match status" value="1"/>
</dbReference>
<accession>A0A564FSG5</accession>
<evidence type="ECO:0000313" key="5">
    <source>
        <dbReference type="Proteomes" id="UP001055303"/>
    </source>
</evidence>
<dbReference type="SUPFAM" id="SSF141868">
    <property type="entry name" value="EAL domain-like"/>
    <property type="match status" value="1"/>
</dbReference>
<dbReference type="Proteomes" id="UP000401717">
    <property type="component" value="Unassembled WGS sequence"/>
</dbReference>
<dbReference type="Pfam" id="PF13185">
    <property type="entry name" value="GAF_2"/>
    <property type="match status" value="1"/>
</dbReference>
<dbReference type="EMBL" id="BPQI01000015">
    <property type="protein sequence ID" value="GJD54881.1"/>
    <property type="molecule type" value="Genomic_DNA"/>
</dbReference>
<dbReference type="PROSITE" id="PS50883">
    <property type="entry name" value="EAL"/>
    <property type="match status" value="1"/>
</dbReference>
<dbReference type="AlphaFoldDB" id="A0A564FSG5"/>
<reference evidence="3 4" key="1">
    <citation type="submission" date="2019-06" db="EMBL/GenBank/DDBJ databases">
        <authorList>
            <person name="Rodrigo-Torres L."/>
            <person name="Arahal R. D."/>
            <person name="Lucena T."/>
        </authorList>
    </citation>
    <scope>NUCLEOTIDE SEQUENCE [LARGE SCALE GENOMIC DNA]</scope>
    <source>
        <strain evidence="3 4">SW08-7</strain>
    </source>
</reference>
<dbReference type="InterPro" id="IPR001633">
    <property type="entry name" value="EAL_dom"/>
</dbReference>
<dbReference type="InterPro" id="IPR050706">
    <property type="entry name" value="Cyclic-di-GMP_PDE-like"/>
</dbReference>
<dbReference type="InterPro" id="IPR029016">
    <property type="entry name" value="GAF-like_dom_sf"/>
</dbReference>
<gene>
    <name evidence="2" type="ORF">IFDJLNFL_0760</name>
    <name evidence="3" type="ORF">MTDSW087_00772</name>
</gene>
<dbReference type="PANTHER" id="PTHR33121">
    <property type="entry name" value="CYCLIC DI-GMP PHOSPHODIESTERASE PDEF"/>
    <property type="match status" value="1"/>
</dbReference>
<dbReference type="InterPro" id="IPR003018">
    <property type="entry name" value="GAF"/>
</dbReference>
<dbReference type="Gene3D" id="3.30.450.40">
    <property type="match status" value="1"/>
</dbReference>
<proteinExistence type="predicted"/>
<dbReference type="Proteomes" id="UP001055303">
    <property type="component" value="Unassembled WGS sequence"/>
</dbReference>
<evidence type="ECO:0000313" key="3">
    <source>
        <dbReference type="EMBL" id="VUF11099.1"/>
    </source>
</evidence>
<dbReference type="PANTHER" id="PTHR33121:SF76">
    <property type="entry name" value="SIGNALING PROTEIN"/>
    <property type="match status" value="1"/>
</dbReference>
<reference evidence="2" key="3">
    <citation type="submission" date="2021-08" db="EMBL/GenBank/DDBJ databases">
        <authorList>
            <person name="Tani A."/>
            <person name="Ola A."/>
            <person name="Ogura Y."/>
            <person name="Katsura K."/>
            <person name="Hayashi T."/>
        </authorList>
    </citation>
    <scope>NUCLEOTIDE SEQUENCE</scope>
    <source>
        <strain evidence="2">DSM 22415</strain>
    </source>
</reference>
<reference evidence="2" key="2">
    <citation type="journal article" date="2021" name="Front. Microbiol.">
        <title>Comprehensive Comparative Genomics and Phenotyping of Methylobacterium Species.</title>
        <authorList>
            <person name="Alessa O."/>
            <person name="Ogura Y."/>
            <person name="Fujitani Y."/>
            <person name="Takami H."/>
            <person name="Hayashi T."/>
            <person name="Sahin N."/>
            <person name="Tani A."/>
        </authorList>
    </citation>
    <scope>NUCLEOTIDE SEQUENCE</scope>
    <source>
        <strain evidence="2">DSM 22415</strain>
    </source>
</reference>
<dbReference type="SUPFAM" id="SSF55781">
    <property type="entry name" value="GAF domain-like"/>
    <property type="match status" value="1"/>
</dbReference>
<evidence type="ECO:0000313" key="4">
    <source>
        <dbReference type="Proteomes" id="UP000401717"/>
    </source>
</evidence>
<dbReference type="EMBL" id="CABFVH010000003">
    <property type="protein sequence ID" value="VUF11099.1"/>
    <property type="molecule type" value="Genomic_DNA"/>
</dbReference>
<evidence type="ECO:0000259" key="1">
    <source>
        <dbReference type="PROSITE" id="PS50883"/>
    </source>
</evidence>